<keyword evidence="5" id="KW-0560">Oxidoreductase</keyword>
<evidence type="ECO:0000256" key="2">
    <source>
        <dbReference type="ARBA" id="ARBA00005005"/>
    </source>
</evidence>
<dbReference type="Gene3D" id="3.40.50.720">
    <property type="entry name" value="NAD(P)-binding Rossmann-like Domain"/>
    <property type="match status" value="1"/>
</dbReference>
<dbReference type="GO" id="GO:0070403">
    <property type="term" value="F:NAD+ binding"/>
    <property type="evidence" value="ECO:0007669"/>
    <property type="project" value="InterPro"/>
</dbReference>
<evidence type="ECO:0000256" key="5">
    <source>
        <dbReference type="ARBA" id="ARBA00023002"/>
    </source>
</evidence>
<evidence type="ECO:0000313" key="15">
    <source>
        <dbReference type="EMBL" id="QNP48585.1"/>
    </source>
</evidence>
<name>A0A7H0GJW9_9BURK</name>
<proteinExistence type="predicted"/>
<dbReference type="InterPro" id="IPR006176">
    <property type="entry name" value="3-OHacyl-CoA_DH_NAD-bd"/>
</dbReference>
<dbReference type="KEGG" id="daer:H9K75_22270"/>
<evidence type="ECO:0000256" key="4">
    <source>
        <dbReference type="ARBA" id="ARBA00022963"/>
    </source>
</evidence>
<dbReference type="Proteomes" id="UP000516028">
    <property type="component" value="Chromosome"/>
</dbReference>
<dbReference type="Gene3D" id="3.90.226.10">
    <property type="entry name" value="2-enoyl-CoA Hydratase, Chain A, domain 1"/>
    <property type="match status" value="1"/>
</dbReference>
<keyword evidence="7" id="KW-0443">Lipid metabolism</keyword>
<comment type="catalytic activity">
    <reaction evidence="12">
        <text>a (3S)-3-hydroxyacyl-CoA + NAD(+) = a 3-oxoacyl-CoA + NADH + H(+)</text>
        <dbReference type="Rhea" id="RHEA:22432"/>
        <dbReference type="ChEBI" id="CHEBI:15378"/>
        <dbReference type="ChEBI" id="CHEBI:57318"/>
        <dbReference type="ChEBI" id="CHEBI:57540"/>
        <dbReference type="ChEBI" id="CHEBI:57945"/>
        <dbReference type="ChEBI" id="CHEBI:90726"/>
        <dbReference type="EC" id="1.1.1.35"/>
    </reaction>
</comment>
<keyword evidence="16" id="KW-1185">Reference proteome</keyword>
<dbReference type="FunFam" id="1.10.1040.50:FF:000006">
    <property type="entry name" value="Peroxisomal bifunctional enzyme"/>
    <property type="match status" value="1"/>
</dbReference>
<evidence type="ECO:0000313" key="16">
    <source>
        <dbReference type="Proteomes" id="UP000516028"/>
    </source>
</evidence>
<dbReference type="InterPro" id="IPR029045">
    <property type="entry name" value="ClpP/crotonase-like_dom_sf"/>
</dbReference>
<evidence type="ECO:0000259" key="14">
    <source>
        <dbReference type="Pfam" id="PF02737"/>
    </source>
</evidence>
<evidence type="ECO:0000256" key="9">
    <source>
        <dbReference type="ARBA" id="ARBA00023235"/>
    </source>
</evidence>
<dbReference type="Pfam" id="PF00725">
    <property type="entry name" value="3HCDH"/>
    <property type="match status" value="1"/>
</dbReference>
<dbReference type="SUPFAM" id="SSF51735">
    <property type="entry name" value="NAD(P)-binding Rossmann-fold domains"/>
    <property type="match status" value="1"/>
</dbReference>
<dbReference type="GO" id="GO:0016853">
    <property type="term" value="F:isomerase activity"/>
    <property type="evidence" value="ECO:0007669"/>
    <property type="project" value="UniProtKB-KW"/>
</dbReference>
<dbReference type="FunFam" id="3.40.50.720:FF:000009">
    <property type="entry name" value="Fatty oxidation complex, alpha subunit"/>
    <property type="match status" value="1"/>
</dbReference>
<dbReference type="PANTHER" id="PTHR23309">
    <property type="entry name" value="3-HYDROXYACYL-COA DEHYROGENASE"/>
    <property type="match status" value="1"/>
</dbReference>
<evidence type="ECO:0000256" key="3">
    <source>
        <dbReference type="ARBA" id="ARBA00022832"/>
    </source>
</evidence>
<gene>
    <name evidence="15" type="ORF">H9K75_22270</name>
</gene>
<dbReference type="AlphaFoldDB" id="A0A7H0GJW9"/>
<evidence type="ECO:0000256" key="10">
    <source>
        <dbReference type="ARBA" id="ARBA00023239"/>
    </source>
</evidence>
<organism evidence="15 16">
    <name type="scientific">Diaphorobacter aerolatus</name>
    <dbReference type="NCBI Taxonomy" id="1288495"/>
    <lineage>
        <taxon>Bacteria</taxon>
        <taxon>Pseudomonadati</taxon>
        <taxon>Pseudomonadota</taxon>
        <taxon>Betaproteobacteria</taxon>
        <taxon>Burkholderiales</taxon>
        <taxon>Comamonadaceae</taxon>
        <taxon>Diaphorobacter</taxon>
    </lineage>
</organism>
<dbReference type="PANTHER" id="PTHR23309:SF51">
    <property type="entry name" value="3-HYDROXYACYL-COA DEHYDROGENASE-RELATED"/>
    <property type="match status" value="1"/>
</dbReference>
<dbReference type="EMBL" id="CP060783">
    <property type="protein sequence ID" value="QNP48585.1"/>
    <property type="molecule type" value="Genomic_DNA"/>
</dbReference>
<evidence type="ECO:0000256" key="11">
    <source>
        <dbReference type="ARBA" id="ARBA00023268"/>
    </source>
</evidence>
<dbReference type="GO" id="GO:0006635">
    <property type="term" value="P:fatty acid beta-oxidation"/>
    <property type="evidence" value="ECO:0007669"/>
    <property type="project" value="UniProtKB-UniPathway"/>
</dbReference>
<keyword evidence="10" id="KW-0456">Lyase</keyword>
<keyword evidence="6" id="KW-0520">NAD</keyword>
<sequence length="682" mass="72765">MLDIRNGIAVITLDNPPVNSLGHALRERIVQHLDAAEADSTVRGIVLAGSEKAFSAGADVTEFGTPRQLQEPILRTVIARLEASSKPVVAAISGVALGGGLELALGCHGRIAQEKARIGLPEITLGLIPGSGATQRLPRLVGIAVAHGLMSSGQPQSGRQLATSGLFDDVVAGDVIGAAAARAAVLAEKGAPYPRARDGELDAAEVQSTVAAQRAKLTARQKLQPAYGALLDALAASALPFDEGLQKERELFLALVPTNAAQALRYQFKVEREATKLPPAFQAPGREVRSIAVIGAGTMGSGIAISALDAGLAVLLLEQDGAALERGRQRIADHYRERVAAGKLSTDAASSNEARLQTSLEWERLQQADLVIEAVFEDMTVKQEVFRRIDAHARPGAVLATNTSYLDIDPIAAATARPQDVLGLHFFSPANVMKLLEVVRGAKTAPDVLVTGMALGATLKKMPVLTGNAFGFIGNRIYNAYRRQCEFMLEDGAWPEDVDNALTGLGFAMGPFAVADLSGLDIAWRMRKAQAATRDSRERYVSILDQLCEAGRLGRKTGAGYYAYVDGKQVKTTDAAVRDVIQQASSQRGITRRTLALEEIQRRALLAMVNEAALLFAEGVASRPSDIDVVLVQGYGFPRWEGGPVFWARQQDRTQLEHDLQRLAEKAGFGFTLGDLAPLLST</sequence>
<dbReference type="Pfam" id="PF00378">
    <property type="entry name" value="ECH_1"/>
    <property type="match status" value="1"/>
</dbReference>
<dbReference type="Gene3D" id="1.10.1040.50">
    <property type="match status" value="1"/>
</dbReference>
<dbReference type="InterPro" id="IPR008927">
    <property type="entry name" value="6-PGluconate_DH-like_C_sf"/>
</dbReference>
<dbReference type="InterPro" id="IPR001753">
    <property type="entry name" value="Enoyl-CoA_hydra/iso"/>
</dbReference>
<dbReference type="SUPFAM" id="SSF48179">
    <property type="entry name" value="6-phosphogluconate dehydrogenase C-terminal domain-like"/>
    <property type="match status" value="2"/>
</dbReference>
<keyword evidence="9 15" id="KW-0413">Isomerase</keyword>
<feature type="domain" description="3-hydroxyacyl-CoA dehydrogenase C-terminal" evidence="13">
    <location>
        <begin position="471"/>
        <end position="564"/>
    </location>
</feature>
<comment type="subcellular location">
    <subcellularLocation>
        <location evidence="1">Peroxisome</location>
    </subcellularLocation>
</comment>
<dbReference type="CDD" id="cd06558">
    <property type="entry name" value="crotonase-like"/>
    <property type="match status" value="1"/>
</dbReference>
<evidence type="ECO:0000256" key="12">
    <source>
        <dbReference type="ARBA" id="ARBA00049556"/>
    </source>
</evidence>
<evidence type="ECO:0000256" key="8">
    <source>
        <dbReference type="ARBA" id="ARBA00023140"/>
    </source>
</evidence>
<dbReference type="Pfam" id="PF02737">
    <property type="entry name" value="3HCDH_N"/>
    <property type="match status" value="1"/>
</dbReference>
<evidence type="ECO:0000256" key="1">
    <source>
        <dbReference type="ARBA" id="ARBA00004275"/>
    </source>
</evidence>
<dbReference type="SUPFAM" id="SSF52096">
    <property type="entry name" value="ClpP/crotonase"/>
    <property type="match status" value="1"/>
</dbReference>
<dbReference type="GO" id="GO:0003857">
    <property type="term" value="F:(3S)-3-hydroxyacyl-CoA dehydrogenase (NAD+) activity"/>
    <property type="evidence" value="ECO:0007669"/>
    <property type="project" value="UniProtKB-EC"/>
</dbReference>
<accession>A0A7H0GJW9</accession>
<dbReference type="UniPathway" id="UPA00659"/>
<keyword evidence="4" id="KW-0442">Lipid degradation</keyword>
<dbReference type="InterPro" id="IPR006108">
    <property type="entry name" value="3HC_DH_C"/>
</dbReference>
<keyword evidence="8" id="KW-0576">Peroxisome</keyword>
<keyword evidence="3" id="KW-0276">Fatty acid metabolism</keyword>
<keyword evidence="11" id="KW-0511">Multifunctional enzyme</keyword>
<feature type="domain" description="3-hydroxyacyl-CoA dehydrogenase NAD binding" evidence="14">
    <location>
        <begin position="291"/>
        <end position="466"/>
    </location>
</feature>
<dbReference type="InterPro" id="IPR036291">
    <property type="entry name" value="NAD(P)-bd_dom_sf"/>
</dbReference>
<protein>
    <submittedName>
        <fullName evidence="15">Enoyl-CoA hydratase/isomerase family protein</fullName>
    </submittedName>
</protein>
<dbReference type="GO" id="GO:0004300">
    <property type="term" value="F:enoyl-CoA hydratase activity"/>
    <property type="evidence" value="ECO:0007669"/>
    <property type="project" value="UniProtKB-ARBA"/>
</dbReference>
<evidence type="ECO:0000259" key="13">
    <source>
        <dbReference type="Pfam" id="PF00725"/>
    </source>
</evidence>
<dbReference type="RefSeq" id="WP_187724181.1">
    <property type="nucleotide sequence ID" value="NZ_CP060783.1"/>
</dbReference>
<evidence type="ECO:0000256" key="6">
    <source>
        <dbReference type="ARBA" id="ARBA00023027"/>
    </source>
</evidence>
<reference evidence="15 16" key="1">
    <citation type="submission" date="2020-08" db="EMBL/GenBank/DDBJ databases">
        <title>Genome sequence of Diaphorobacter aerolatus KACC 16536T.</title>
        <authorList>
            <person name="Hyun D.-W."/>
            <person name="Bae J.-W."/>
        </authorList>
    </citation>
    <scope>NUCLEOTIDE SEQUENCE [LARGE SCALE GENOMIC DNA]</scope>
    <source>
        <strain evidence="15 16">KACC 16536</strain>
    </source>
</reference>
<comment type="pathway">
    <text evidence="2">Lipid metabolism; fatty acid beta-oxidation.</text>
</comment>
<evidence type="ECO:0000256" key="7">
    <source>
        <dbReference type="ARBA" id="ARBA00023098"/>
    </source>
</evidence>